<keyword evidence="4" id="KW-1185">Reference proteome</keyword>
<evidence type="ECO:0000259" key="2">
    <source>
        <dbReference type="Pfam" id="PF00711"/>
    </source>
</evidence>
<dbReference type="PROSITE" id="PS51257">
    <property type="entry name" value="PROKAR_LIPOPROTEIN"/>
    <property type="match status" value="1"/>
</dbReference>
<keyword evidence="1" id="KW-0732">Signal</keyword>
<dbReference type="AlphaFoldDB" id="A0A8C0VJ62"/>
<evidence type="ECO:0000313" key="3">
    <source>
        <dbReference type="Ensembl" id="ENSCCEP00000023368.1"/>
    </source>
</evidence>
<reference evidence="3" key="1">
    <citation type="submission" date="2025-08" db="UniProtKB">
        <authorList>
            <consortium name="Ensembl"/>
        </authorList>
    </citation>
    <scope>IDENTIFICATION</scope>
</reference>
<name>A0A8C0VJ62_CYACU</name>
<dbReference type="Proteomes" id="UP000694410">
    <property type="component" value="Unplaced"/>
</dbReference>
<sequence length="59" mass="6229">MKILFLLFPLILLLAQGAAGSSSACRRRGGFCTFGGCRYPTTPVGRCSAVSVCCKSIWG</sequence>
<dbReference type="Pfam" id="PF00711">
    <property type="entry name" value="Defensin_beta"/>
    <property type="match status" value="1"/>
</dbReference>
<evidence type="ECO:0000256" key="1">
    <source>
        <dbReference type="SAM" id="SignalP"/>
    </source>
</evidence>
<dbReference type="SUPFAM" id="SSF57392">
    <property type="entry name" value="Defensin-like"/>
    <property type="match status" value="1"/>
</dbReference>
<feature type="chain" id="PRO_5034616700" description="Beta-defensin-like domain-containing protein" evidence="1">
    <location>
        <begin position="21"/>
        <end position="59"/>
    </location>
</feature>
<evidence type="ECO:0000313" key="4">
    <source>
        <dbReference type="Proteomes" id="UP000694410"/>
    </source>
</evidence>
<dbReference type="GO" id="GO:0006952">
    <property type="term" value="P:defense response"/>
    <property type="evidence" value="ECO:0007669"/>
    <property type="project" value="InterPro"/>
</dbReference>
<accession>A0A8C0VJ62</accession>
<reference evidence="3" key="2">
    <citation type="submission" date="2025-09" db="UniProtKB">
        <authorList>
            <consortium name="Ensembl"/>
        </authorList>
    </citation>
    <scope>IDENTIFICATION</scope>
</reference>
<feature type="signal peptide" evidence="1">
    <location>
        <begin position="1"/>
        <end position="20"/>
    </location>
</feature>
<proteinExistence type="predicted"/>
<dbReference type="GO" id="GO:0005576">
    <property type="term" value="C:extracellular region"/>
    <property type="evidence" value="ECO:0007669"/>
    <property type="project" value="InterPro"/>
</dbReference>
<dbReference type="InterPro" id="IPR001855">
    <property type="entry name" value="Defensin_beta-like"/>
</dbReference>
<feature type="domain" description="Beta-defensin-like" evidence="2">
    <location>
        <begin position="23"/>
        <end position="55"/>
    </location>
</feature>
<protein>
    <recommendedName>
        <fullName evidence="2">Beta-defensin-like domain-containing protein</fullName>
    </recommendedName>
</protein>
<dbReference type="Ensembl" id="ENSCCET00000035324.1">
    <property type="protein sequence ID" value="ENSCCEP00000023368.1"/>
    <property type="gene ID" value="ENSCCEG00000020938.1"/>
</dbReference>
<organism evidence="3 4">
    <name type="scientific">Cyanistes caeruleus</name>
    <name type="common">Eurasian blue tit</name>
    <name type="synonym">Parus caeruleus</name>
    <dbReference type="NCBI Taxonomy" id="156563"/>
    <lineage>
        <taxon>Eukaryota</taxon>
        <taxon>Metazoa</taxon>
        <taxon>Chordata</taxon>
        <taxon>Craniata</taxon>
        <taxon>Vertebrata</taxon>
        <taxon>Euteleostomi</taxon>
        <taxon>Archelosauria</taxon>
        <taxon>Archosauria</taxon>
        <taxon>Dinosauria</taxon>
        <taxon>Saurischia</taxon>
        <taxon>Theropoda</taxon>
        <taxon>Coelurosauria</taxon>
        <taxon>Aves</taxon>
        <taxon>Neognathae</taxon>
        <taxon>Neoaves</taxon>
        <taxon>Telluraves</taxon>
        <taxon>Australaves</taxon>
        <taxon>Passeriformes</taxon>
        <taxon>Paridae</taxon>
        <taxon>Cyanistes</taxon>
    </lineage>
</organism>